<accession>A0AAP0EXG7</accession>
<reference evidence="1 2" key="1">
    <citation type="submission" date="2024-01" db="EMBL/GenBank/DDBJ databases">
        <title>Genome assemblies of Stephania.</title>
        <authorList>
            <person name="Yang L."/>
        </authorList>
    </citation>
    <scope>NUCLEOTIDE SEQUENCE [LARGE SCALE GENOMIC DNA]</scope>
    <source>
        <strain evidence="1">JXDWG</strain>
        <tissue evidence="1">Leaf</tissue>
    </source>
</reference>
<evidence type="ECO:0000313" key="2">
    <source>
        <dbReference type="Proteomes" id="UP001419268"/>
    </source>
</evidence>
<gene>
    <name evidence="1" type="ORF">Scep_024941</name>
</gene>
<dbReference type="Proteomes" id="UP001419268">
    <property type="component" value="Unassembled WGS sequence"/>
</dbReference>
<protein>
    <submittedName>
        <fullName evidence="1">Uncharacterized protein</fullName>
    </submittedName>
</protein>
<keyword evidence="2" id="KW-1185">Reference proteome</keyword>
<organism evidence="1 2">
    <name type="scientific">Stephania cephalantha</name>
    <dbReference type="NCBI Taxonomy" id="152367"/>
    <lineage>
        <taxon>Eukaryota</taxon>
        <taxon>Viridiplantae</taxon>
        <taxon>Streptophyta</taxon>
        <taxon>Embryophyta</taxon>
        <taxon>Tracheophyta</taxon>
        <taxon>Spermatophyta</taxon>
        <taxon>Magnoliopsida</taxon>
        <taxon>Ranunculales</taxon>
        <taxon>Menispermaceae</taxon>
        <taxon>Menispermoideae</taxon>
        <taxon>Cissampelideae</taxon>
        <taxon>Stephania</taxon>
    </lineage>
</organism>
<name>A0AAP0EXG7_9MAGN</name>
<dbReference type="AlphaFoldDB" id="A0AAP0EXG7"/>
<sequence length="85" mass="9670">MNMMKKSRLLQELRRQLISKQGVIDELETGLGAAKASNDNGSRLTRVQLEVKQASWKQYHDVSFKSKSAVNSKTCSKLWLNMLCI</sequence>
<comment type="caution">
    <text evidence="1">The sequence shown here is derived from an EMBL/GenBank/DDBJ whole genome shotgun (WGS) entry which is preliminary data.</text>
</comment>
<dbReference type="EMBL" id="JBBNAG010000010">
    <property type="protein sequence ID" value="KAK9101511.1"/>
    <property type="molecule type" value="Genomic_DNA"/>
</dbReference>
<evidence type="ECO:0000313" key="1">
    <source>
        <dbReference type="EMBL" id="KAK9101511.1"/>
    </source>
</evidence>
<proteinExistence type="predicted"/>